<evidence type="ECO:0000313" key="1">
    <source>
        <dbReference type="EMBL" id="GAI42784.1"/>
    </source>
</evidence>
<dbReference type="EMBL" id="BARV01026601">
    <property type="protein sequence ID" value="GAI42784.1"/>
    <property type="molecule type" value="Genomic_DNA"/>
</dbReference>
<gene>
    <name evidence="1" type="ORF">S06H3_42952</name>
</gene>
<sequence>MKPDNTHCQLAIFEYEDEDEHEDKYDALRLMPDASHLKPLI</sequence>
<dbReference type="AlphaFoldDB" id="X1QHM9"/>
<organism evidence="1">
    <name type="scientific">marine sediment metagenome</name>
    <dbReference type="NCBI Taxonomy" id="412755"/>
    <lineage>
        <taxon>unclassified sequences</taxon>
        <taxon>metagenomes</taxon>
        <taxon>ecological metagenomes</taxon>
    </lineage>
</organism>
<proteinExistence type="predicted"/>
<protein>
    <submittedName>
        <fullName evidence="1">Uncharacterized protein</fullName>
    </submittedName>
</protein>
<feature type="non-terminal residue" evidence="1">
    <location>
        <position position="41"/>
    </location>
</feature>
<reference evidence="1" key="1">
    <citation type="journal article" date="2014" name="Front. Microbiol.">
        <title>High frequency of phylogenetically diverse reductive dehalogenase-homologous genes in deep subseafloor sedimentary metagenomes.</title>
        <authorList>
            <person name="Kawai M."/>
            <person name="Futagami T."/>
            <person name="Toyoda A."/>
            <person name="Takaki Y."/>
            <person name="Nishi S."/>
            <person name="Hori S."/>
            <person name="Arai W."/>
            <person name="Tsubouchi T."/>
            <person name="Morono Y."/>
            <person name="Uchiyama I."/>
            <person name="Ito T."/>
            <person name="Fujiyama A."/>
            <person name="Inagaki F."/>
            <person name="Takami H."/>
        </authorList>
    </citation>
    <scope>NUCLEOTIDE SEQUENCE</scope>
    <source>
        <strain evidence="1">Expedition CK06-06</strain>
    </source>
</reference>
<name>X1QHM9_9ZZZZ</name>
<comment type="caution">
    <text evidence="1">The sequence shown here is derived from an EMBL/GenBank/DDBJ whole genome shotgun (WGS) entry which is preliminary data.</text>
</comment>
<accession>X1QHM9</accession>